<dbReference type="InterPro" id="IPR001965">
    <property type="entry name" value="Znf_PHD"/>
</dbReference>
<dbReference type="InterPro" id="IPR011011">
    <property type="entry name" value="Znf_FYVE_PHD"/>
</dbReference>
<comment type="caution">
    <text evidence="6">The sequence shown here is derived from an EMBL/GenBank/DDBJ whole genome shotgun (WGS) entry which is preliminary data.</text>
</comment>
<dbReference type="AlphaFoldDB" id="A0A9P0QFQ8"/>
<keyword evidence="2" id="KW-0863">Zinc-finger</keyword>
<dbReference type="GO" id="GO:0008270">
    <property type="term" value="F:zinc ion binding"/>
    <property type="evidence" value="ECO:0007669"/>
    <property type="project" value="UniProtKB-KW"/>
</dbReference>
<organism evidence="6 7">
    <name type="scientific">Acanthoscelides obtectus</name>
    <name type="common">Bean weevil</name>
    <name type="synonym">Bruchus obtectus</name>
    <dbReference type="NCBI Taxonomy" id="200917"/>
    <lineage>
        <taxon>Eukaryota</taxon>
        <taxon>Metazoa</taxon>
        <taxon>Ecdysozoa</taxon>
        <taxon>Arthropoda</taxon>
        <taxon>Hexapoda</taxon>
        <taxon>Insecta</taxon>
        <taxon>Pterygota</taxon>
        <taxon>Neoptera</taxon>
        <taxon>Endopterygota</taxon>
        <taxon>Coleoptera</taxon>
        <taxon>Polyphaga</taxon>
        <taxon>Cucujiformia</taxon>
        <taxon>Chrysomeloidea</taxon>
        <taxon>Chrysomelidae</taxon>
        <taxon>Bruchinae</taxon>
        <taxon>Bruchini</taxon>
        <taxon>Acanthoscelides</taxon>
    </lineage>
</organism>
<keyword evidence="3" id="KW-0862">Zinc</keyword>
<evidence type="ECO:0000313" key="6">
    <source>
        <dbReference type="EMBL" id="CAH2019622.1"/>
    </source>
</evidence>
<gene>
    <name evidence="6" type="ORF">ACAOBT_LOCUS37268</name>
</gene>
<dbReference type="SUPFAM" id="SSF57903">
    <property type="entry name" value="FYVE/PHD zinc finger"/>
    <property type="match status" value="1"/>
</dbReference>
<keyword evidence="1" id="KW-0479">Metal-binding</keyword>
<name>A0A9P0QFQ8_ACAOB</name>
<dbReference type="SMART" id="SM00249">
    <property type="entry name" value="PHD"/>
    <property type="match status" value="1"/>
</dbReference>
<evidence type="ECO:0000256" key="2">
    <source>
        <dbReference type="ARBA" id="ARBA00022771"/>
    </source>
</evidence>
<evidence type="ECO:0000256" key="4">
    <source>
        <dbReference type="SAM" id="Phobius"/>
    </source>
</evidence>
<dbReference type="OrthoDB" id="6781030at2759"/>
<reference evidence="6" key="1">
    <citation type="submission" date="2022-03" db="EMBL/GenBank/DDBJ databases">
        <authorList>
            <person name="Sayadi A."/>
        </authorList>
    </citation>
    <scope>NUCLEOTIDE SEQUENCE</scope>
</reference>
<dbReference type="Gene3D" id="3.30.40.10">
    <property type="entry name" value="Zinc/RING finger domain, C3HC4 (zinc finger)"/>
    <property type="match status" value="1"/>
</dbReference>
<keyword evidence="4" id="KW-1133">Transmembrane helix</keyword>
<feature type="transmembrane region" description="Helical" evidence="4">
    <location>
        <begin position="194"/>
        <end position="215"/>
    </location>
</feature>
<dbReference type="InterPro" id="IPR013083">
    <property type="entry name" value="Znf_RING/FYVE/PHD"/>
</dbReference>
<proteinExistence type="predicted"/>
<evidence type="ECO:0000256" key="3">
    <source>
        <dbReference type="ARBA" id="ARBA00022833"/>
    </source>
</evidence>
<sequence length="237" mass="26991">MSIGNITSGFRATGICPYDKDVLPIEAFAPSLATEKPYQETTAAADDSEYDSDDYLPLGELRKKLIPLNNSFVEVLPIPDLVKKKSAPSRKAINYKAVEVKRSVFLKEVESQLDPVPVLSNTAKSPSESVSSIASKTKEHNEEWHCVICYEDYVADMRRCASCGFWVHEDCAGLTADDTEIFLCPDCMPYVLDLYLIPYLSLILFFLVCYIYFLFYQYFVIKAQRDIFDIYVWISLF</sequence>
<protein>
    <recommendedName>
        <fullName evidence="5">Zinc finger PHD-type domain-containing protein</fullName>
    </recommendedName>
</protein>
<dbReference type="Proteomes" id="UP001152888">
    <property type="component" value="Unassembled WGS sequence"/>
</dbReference>
<keyword evidence="4" id="KW-0472">Membrane</keyword>
<feature type="domain" description="Zinc finger PHD-type" evidence="5">
    <location>
        <begin position="145"/>
        <end position="188"/>
    </location>
</feature>
<evidence type="ECO:0000259" key="5">
    <source>
        <dbReference type="SMART" id="SM00249"/>
    </source>
</evidence>
<evidence type="ECO:0000313" key="7">
    <source>
        <dbReference type="Proteomes" id="UP001152888"/>
    </source>
</evidence>
<evidence type="ECO:0000256" key="1">
    <source>
        <dbReference type="ARBA" id="ARBA00022723"/>
    </source>
</evidence>
<dbReference type="EMBL" id="CAKOFQ010010397">
    <property type="protein sequence ID" value="CAH2019622.1"/>
    <property type="molecule type" value="Genomic_DNA"/>
</dbReference>
<keyword evidence="4" id="KW-0812">Transmembrane</keyword>
<keyword evidence="7" id="KW-1185">Reference proteome</keyword>
<accession>A0A9P0QFQ8</accession>